<accession>A0AAN6RRH8</accession>
<keyword evidence="3" id="KW-1185">Reference proteome</keyword>
<reference evidence="2" key="2">
    <citation type="submission" date="2023-05" db="EMBL/GenBank/DDBJ databases">
        <authorList>
            <consortium name="Lawrence Berkeley National Laboratory"/>
            <person name="Steindorff A."/>
            <person name="Hensen N."/>
            <person name="Bonometti L."/>
            <person name="Westerberg I."/>
            <person name="Brannstrom I.O."/>
            <person name="Guillou S."/>
            <person name="Cros-Aarteil S."/>
            <person name="Calhoun S."/>
            <person name="Haridas S."/>
            <person name="Kuo A."/>
            <person name="Mondo S."/>
            <person name="Pangilinan J."/>
            <person name="Riley R."/>
            <person name="Labutti K."/>
            <person name="Andreopoulos B."/>
            <person name="Lipzen A."/>
            <person name="Chen C."/>
            <person name="Yanf M."/>
            <person name="Daum C."/>
            <person name="Ng V."/>
            <person name="Clum A."/>
            <person name="Ohm R."/>
            <person name="Martin F."/>
            <person name="Silar P."/>
            <person name="Natvig D."/>
            <person name="Lalanne C."/>
            <person name="Gautier V."/>
            <person name="Ament-Velasquez S.L."/>
            <person name="Kruys A."/>
            <person name="Hutchinson M.I."/>
            <person name="Powell A.J."/>
            <person name="Barry K."/>
            <person name="Miller A.N."/>
            <person name="Grigoriev I.V."/>
            <person name="Debuchy R."/>
            <person name="Gladieux P."/>
            <person name="Thoren M.H."/>
            <person name="Johannesson H."/>
        </authorList>
    </citation>
    <scope>NUCLEOTIDE SEQUENCE</scope>
    <source>
        <strain evidence="2">CBS 103.79</strain>
    </source>
</reference>
<dbReference type="Proteomes" id="UP001303889">
    <property type="component" value="Unassembled WGS sequence"/>
</dbReference>
<dbReference type="AlphaFoldDB" id="A0AAN6RRH8"/>
<protein>
    <submittedName>
        <fullName evidence="2">Uncharacterized protein</fullName>
    </submittedName>
</protein>
<reference evidence="2" key="1">
    <citation type="journal article" date="2023" name="Mol. Phylogenet. Evol.">
        <title>Genome-scale phylogeny and comparative genomics of the fungal order Sordariales.</title>
        <authorList>
            <person name="Hensen N."/>
            <person name="Bonometti L."/>
            <person name="Westerberg I."/>
            <person name="Brannstrom I.O."/>
            <person name="Guillou S."/>
            <person name="Cros-Aarteil S."/>
            <person name="Calhoun S."/>
            <person name="Haridas S."/>
            <person name="Kuo A."/>
            <person name="Mondo S."/>
            <person name="Pangilinan J."/>
            <person name="Riley R."/>
            <person name="LaButti K."/>
            <person name="Andreopoulos B."/>
            <person name="Lipzen A."/>
            <person name="Chen C."/>
            <person name="Yan M."/>
            <person name="Daum C."/>
            <person name="Ng V."/>
            <person name="Clum A."/>
            <person name="Steindorff A."/>
            <person name="Ohm R.A."/>
            <person name="Martin F."/>
            <person name="Silar P."/>
            <person name="Natvig D.O."/>
            <person name="Lalanne C."/>
            <person name="Gautier V."/>
            <person name="Ament-Velasquez S.L."/>
            <person name="Kruys A."/>
            <person name="Hutchinson M.I."/>
            <person name="Powell A.J."/>
            <person name="Barry K."/>
            <person name="Miller A.N."/>
            <person name="Grigoriev I.V."/>
            <person name="Debuchy R."/>
            <person name="Gladieux P."/>
            <person name="Hiltunen Thoren M."/>
            <person name="Johannesson H."/>
        </authorList>
    </citation>
    <scope>NUCLEOTIDE SEQUENCE</scope>
    <source>
        <strain evidence="2">CBS 103.79</strain>
    </source>
</reference>
<dbReference type="EMBL" id="MU855641">
    <property type="protein sequence ID" value="KAK3900752.1"/>
    <property type="molecule type" value="Genomic_DNA"/>
</dbReference>
<evidence type="ECO:0000256" key="1">
    <source>
        <dbReference type="SAM" id="MobiDB-lite"/>
    </source>
</evidence>
<feature type="region of interest" description="Disordered" evidence="1">
    <location>
        <begin position="78"/>
        <end position="102"/>
    </location>
</feature>
<comment type="caution">
    <text evidence="2">The sequence shown here is derived from an EMBL/GenBank/DDBJ whole genome shotgun (WGS) entry which is preliminary data.</text>
</comment>
<feature type="region of interest" description="Disordered" evidence="1">
    <location>
        <begin position="44"/>
        <end position="65"/>
    </location>
</feature>
<organism evidence="2 3">
    <name type="scientific">Staphylotrichum tortipilum</name>
    <dbReference type="NCBI Taxonomy" id="2831512"/>
    <lineage>
        <taxon>Eukaryota</taxon>
        <taxon>Fungi</taxon>
        <taxon>Dikarya</taxon>
        <taxon>Ascomycota</taxon>
        <taxon>Pezizomycotina</taxon>
        <taxon>Sordariomycetes</taxon>
        <taxon>Sordariomycetidae</taxon>
        <taxon>Sordariales</taxon>
        <taxon>Chaetomiaceae</taxon>
        <taxon>Staphylotrichum</taxon>
    </lineage>
</organism>
<proteinExistence type="predicted"/>
<evidence type="ECO:0000313" key="2">
    <source>
        <dbReference type="EMBL" id="KAK3900752.1"/>
    </source>
</evidence>
<sequence length="102" mass="11111">MPTPTPARLVNYLGSVSLKNLPANYQKAVAAVSKAMENKYPKVTDAKIQGSTPHKSHKDKSDAKDVITVSYHTAKGTRITSVHAHEDSTYNEFPSRNASKGK</sequence>
<feature type="compositionally biased region" description="Polar residues" evidence="1">
    <location>
        <begin position="90"/>
        <end position="102"/>
    </location>
</feature>
<gene>
    <name evidence="2" type="ORF">C8A05DRAFT_35602</name>
</gene>
<evidence type="ECO:0000313" key="3">
    <source>
        <dbReference type="Proteomes" id="UP001303889"/>
    </source>
</evidence>
<name>A0AAN6RRH8_9PEZI</name>